<keyword evidence="5 7" id="KW-1133">Transmembrane helix</keyword>
<comment type="similarity">
    <text evidence="7">Belongs to the binding-protein-dependent transport system permease family.</text>
</comment>
<gene>
    <name evidence="9" type="ORF">FJU11_15740</name>
</gene>
<comment type="subcellular location">
    <subcellularLocation>
        <location evidence="1 7">Cell membrane</location>
        <topology evidence="1 7">Multi-pass membrane protein</topology>
    </subcellularLocation>
</comment>
<accession>A0A506TZR3</accession>
<dbReference type="Pfam" id="PF00528">
    <property type="entry name" value="BPD_transp_1"/>
    <property type="match status" value="1"/>
</dbReference>
<dbReference type="GO" id="GO:0055085">
    <property type="term" value="P:transmembrane transport"/>
    <property type="evidence" value="ECO:0007669"/>
    <property type="project" value="InterPro"/>
</dbReference>
<feature type="transmembrane region" description="Helical" evidence="7">
    <location>
        <begin position="28"/>
        <end position="50"/>
    </location>
</feature>
<dbReference type="InterPro" id="IPR025966">
    <property type="entry name" value="OppC_N"/>
</dbReference>
<dbReference type="SUPFAM" id="SSF161098">
    <property type="entry name" value="MetI-like"/>
    <property type="match status" value="1"/>
</dbReference>
<dbReference type="RefSeq" id="WP_141168032.1">
    <property type="nucleotide sequence ID" value="NZ_VHLH01000034.1"/>
</dbReference>
<feature type="transmembrane region" description="Helical" evidence="7">
    <location>
        <begin position="210"/>
        <end position="235"/>
    </location>
</feature>
<dbReference type="PROSITE" id="PS50928">
    <property type="entry name" value="ABC_TM1"/>
    <property type="match status" value="1"/>
</dbReference>
<evidence type="ECO:0000256" key="2">
    <source>
        <dbReference type="ARBA" id="ARBA00022448"/>
    </source>
</evidence>
<feature type="transmembrane region" description="Helical" evidence="7">
    <location>
        <begin position="91"/>
        <end position="116"/>
    </location>
</feature>
<dbReference type="Pfam" id="PF12911">
    <property type="entry name" value="OppC_N"/>
    <property type="match status" value="1"/>
</dbReference>
<evidence type="ECO:0000256" key="4">
    <source>
        <dbReference type="ARBA" id="ARBA00022692"/>
    </source>
</evidence>
<dbReference type="CDD" id="cd06261">
    <property type="entry name" value="TM_PBP2"/>
    <property type="match status" value="1"/>
</dbReference>
<dbReference type="GO" id="GO:0005886">
    <property type="term" value="C:plasma membrane"/>
    <property type="evidence" value="ECO:0007669"/>
    <property type="project" value="UniProtKB-SubCell"/>
</dbReference>
<proteinExistence type="inferred from homology"/>
<dbReference type="InterPro" id="IPR035906">
    <property type="entry name" value="MetI-like_sf"/>
</dbReference>
<dbReference type="PANTHER" id="PTHR43386">
    <property type="entry name" value="OLIGOPEPTIDE TRANSPORT SYSTEM PERMEASE PROTEIN APPC"/>
    <property type="match status" value="1"/>
</dbReference>
<feature type="domain" description="ABC transmembrane type-1" evidence="8">
    <location>
        <begin position="89"/>
        <end position="278"/>
    </location>
</feature>
<sequence length="290" mass="30911">MTVAGFDEEITVIPRWRRIGGHMLQSRAACVGATILLILFVLALFAPWIAPYDPFKIDPIHRLAAPSAAHWIGTDEVGRDLASRIIYGTRYFLLICLVTAAISSSIGTLLGLLAGAGSPLVDGVIMRFIDILLAFPYILMVLVVVAVAGPSLWTGMVAVGIAGIPGYARLVRSTVLTVRQEDYVTVARALGASRREILFGTILPNVLSPLIVYLAFATPLSALIASALSFVGLGAQPPAPEWGAMLVNSRTYLFSAWWAVAAPGLALCISIFGMNILGNGLRDVLDPRNA</sequence>
<evidence type="ECO:0000256" key="1">
    <source>
        <dbReference type="ARBA" id="ARBA00004651"/>
    </source>
</evidence>
<protein>
    <submittedName>
        <fullName evidence="9">ABC transporter permease</fullName>
    </submittedName>
</protein>
<name>A0A506TZR3_9HYPH</name>
<evidence type="ECO:0000313" key="10">
    <source>
        <dbReference type="Proteomes" id="UP000320314"/>
    </source>
</evidence>
<evidence type="ECO:0000256" key="7">
    <source>
        <dbReference type="RuleBase" id="RU363032"/>
    </source>
</evidence>
<feature type="transmembrane region" description="Helical" evidence="7">
    <location>
        <begin position="153"/>
        <end position="171"/>
    </location>
</feature>
<dbReference type="InterPro" id="IPR050366">
    <property type="entry name" value="BP-dependent_transpt_permease"/>
</dbReference>
<evidence type="ECO:0000313" key="9">
    <source>
        <dbReference type="EMBL" id="TPW26234.1"/>
    </source>
</evidence>
<dbReference type="PANTHER" id="PTHR43386:SF25">
    <property type="entry name" value="PEPTIDE ABC TRANSPORTER PERMEASE PROTEIN"/>
    <property type="match status" value="1"/>
</dbReference>
<comment type="caution">
    <text evidence="9">The sequence shown here is derived from an EMBL/GenBank/DDBJ whole genome shotgun (WGS) entry which is preliminary data.</text>
</comment>
<keyword evidence="3" id="KW-1003">Cell membrane</keyword>
<dbReference type="InterPro" id="IPR000515">
    <property type="entry name" value="MetI-like"/>
</dbReference>
<dbReference type="EMBL" id="VHLH01000034">
    <property type="protein sequence ID" value="TPW26234.1"/>
    <property type="molecule type" value="Genomic_DNA"/>
</dbReference>
<reference evidence="9 10" key="1">
    <citation type="submission" date="2019-06" db="EMBL/GenBank/DDBJ databases">
        <authorList>
            <person name="Li M."/>
        </authorList>
    </citation>
    <scope>NUCLEOTIDE SEQUENCE [LARGE SCALE GENOMIC DNA]</scope>
    <source>
        <strain evidence="9 10">BGMRC6574</strain>
    </source>
</reference>
<keyword evidence="6 7" id="KW-0472">Membrane</keyword>
<keyword evidence="10" id="KW-1185">Reference proteome</keyword>
<organism evidence="9 10">
    <name type="scientific">Pararhizobium mangrovi</name>
    <dbReference type="NCBI Taxonomy" id="2590452"/>
    <lineage>
        <taxon>Bacteria</taxon>
        <taxon>Pseudomonadati</taxon>
        <taxon>Pseudomonadota</taxon>
        <taxon>Alphaproteobacteria</taxon>
        <taxon>Hyphomicrobiales</taxon>
        <taxon>Rhizobiaceae</taxon>
        <taxon>Rhizobium/Agrobacterium group</taxon>
        <taxon>Pararhizobium</taxon>
    </lineage>
</organism>
<feature type="transmembrane region" description="Helical" evidence="7">
    <location>
        <begin position="128"/>
        <end position="147"/>
    </location>
</feature>
<evidence type="ECO:0000259" key="8">
    <source>
        <dbReference type="PROSITE" id="PS50928"/>
    </source>
</evidence>
<keyword evidence="4 7" id="KW-0812">Transmembrane</keyword>
<evidence type="ECO:0000256" key="6">
    <source>
        <dbReference type="ARBA" id="ARBA00023136"/>
    </source>
</evidence>
<evidence type="ECO:0000256" key="5">
    <source>
        <dbReference type="ARBA" id="ARBA00022989"/>
    </source>
</evidence>
<dbReference type="Proteomes" id="UP000320314">
    <property type="component" value="Unassembled WGS sequence"/>
</dbReference>
<keyword evidence="2 7" id="KW-0813">Transport</keyword>
<dbReference type="Gene3D" id="1.10.3720.10">
    <property type="entry name" value="MetI-like"/>
    <property type="match status" value="1"/>
</dbReference>
<dbReference type="OrthoDB" id="9766870at2"/>
<feature type="transmembrane region" description="Helical" evidence="7">
    <location>
        <begin position="255"/>
        <end position="278"/>
    </location>
</feature>
<dbReference type="AlphaFoldDB" id="A0A506TZR3"/>
<evidence type="ECO:0000256" key="3">
    <source>
        <dbReference type="ARBA" id="ARBA00022475"/>
    </source>
</evidence>